<accession>A0A2S7C5I0</accession>
<evidence type="ECO:0000313" key="3">
    <source>
        <dbReference type="Proteomes" id="UP000237872"/>
    </source>
</evidence>
<gene>
    <name evidence="1" type="ORF">ACI6Q5_20230</name>
    <name evidence="2" type="ORF">XcodCFBP4690_21510</name>
</gene>
<dbReference type="EMBL" id="MDEC01000054">
    <property type="protein sequence ID" value="PPU56803.1"/>
    <property type="molecule type" value="Genomic_DNA"/>
</dbReference>
<protein>
    <submittedName>
        <fullName evidence="2">Uncharacterized protein</fullName>
    </submittedName>
</protein>
<organism evidence="2 3">
    <name type="scientific">Xanthomonas codiaei</name>
    <dbReference type="NCBI Taxonomy" id="56463"/>
    <lineage>
        <taxon>Bacteria</taxon>
        <taxon>Pseudomonadati</taxon>
        <taxon>Pseudomonadota</taxon>
        <taxon>Gammaproteobacteria</taxon>
        <taxon>Lysobacterales</taxon>
        <taxon>Lysobacteraceae</taxon>
        <taxon>Xanthomonas</taxon>
    </lineage>
</organism>
<comment type="caution">
    <text evidence="2">The sequence shown here is derived from an EMBL/GenBank/DDBJ whole genome shotgun (WGS) entry which is preliminary data.</text>
</comment>
<evidence type="ECO:0000313" key="2">
    <source>
        <dbReference type="EMBL" id="PPU56803.1"/>
    </source>
</evidence>
<dbReference type="AlphaFoldDB" id="A0A2S7C5I0"/>
<proteinExistence type="predicted"/>
<reference evidence="1 4" key="2">
    <citation type="submission" date="2024-11" db="EMBL/GenBank/DDBJ databases">
        <title>Genome sequencing of Xanthomonas codiaei.</title>
        <authorList>
            <person name="Studholme D.J."/>
        </authorList>
    </citation>
    <scope>NUCLEOTIDE SEQUENCE [LARGE SCALE GENOMIC DNA]</scope>
    <source>
        <strain evidence="1 4">NCPPB 4350</strain>
    </source>
</reference>
<dbReference type="OrthoDB" id="6008093at2"/>
<dbReference type="Proteomes" id="UP000237872">
    <property type="component" value="Unassembled WGS sequence"/>
</dbReference>
<dbReference type="EMBL" id="JBJGBS010000167">
    <property type="protein sequence ID" value="MFO3707242.1"/>
    <property type="molecule type" value="Genomic_DNA"/>
</dbReference>
<evidence type="ECO:0000313" key="1">
    <source>
        <dbReference type="EMBL" id="MFO3707242.1"/>
    </source>
</evidence>
<sequence length="104" mass="11422">MTTTKNRKTGSPPNVVLTNNRLTQQEHFTFGVTTDQIDRFHTLLRTITAQADMVAVCGGAALDSHSVPALGEGIFTAARALRRLVDEIYAQALWVEGQPTQARR</sequence>
<dbReference type="Proteomes" id="UP001637990">
    <property type="component" value="Unassembled WGS sequence"/>
</dbReference>
<reference evidence="2 3" key="1">
    <citation type="submission" date="2016-08" db="EMBL/GenBank/DDBJ databases">
        <authorList>
            <person name="Seilhamer J.J."/>
        </authorList>
    </citation>
    <scope>NUCLEOTIDE SEQUENCE [LARGE SCALE GENOMIC DNA]</scope>
    <source>
        <strain evidence="2 3">CFBP4690</strain>
    </source>
</reference>
<keyword evidence="4" id="KW-1185">Reference proteome</keyword>
<evidence type="ECO:0000313" key="4">
    <source>
        <dbReference type="Proteomes" id="UP001637990"/>
    </source>
</evidence>
<dbReference type="RefSeq" id="WP_104544298.1">
    <property type="nucleotide sequence ID" value="NZ_JBJGBS010000167.1"/>
</dbReference>
<name>A0A2S7C5I0_9XANT</name>